<accession>A0A151TEK8</accession>
<gene>
    <name evidence="2" type="ORF">KK1_011710</name>
</gene>
<reference evidence="2 3" key="1">
    <citation type="journal article" date="2012" name="Nat. Biotechnol.">
        <title>Draft genome sequence of pigeonpea (Cajanus cajan), an orphan legume crop of resource-poor farmers.</title>
        <authorList>
            <person name="Varshney R.K."/>
            <person name="Chen W."/>
            <person name="Li Y."/>
            <person name="Bharti A.K."/>
            <person name="Saxena R.K."/>
            <person name="Schlueter J.A."/>
            <person name="Donoghue M.T."/>
            <person name="Azam S."/>
            <person name="Fan G."/>
            <person name="Whaley A.M."/>
            <person name="Farmer A.D."/>
            <person name="Sheridan J."/>
            <person name="Iwata A."/>
            <person name="Tuteja R."/>
            <person name="Penmetsa R.V."/>
            <person name="Wu W."/>
            <person name="Upadhyaya H.D."/>
            <person name="Yang S.P."/>
            <person name="Shah T."/>
            <person name="Saxena K.B."/>
            <person name="Michael T."/>
            <person name="McCombie W.R."/>
            <person name="Yang B."/>
            <person name="Zhang G."/>
            <person name="Yang H."/>
            <person name="Wang J."/>
            <person name="Spillane C."/>
            <person name="Cook D.R."/>
            <person name="May G.D."/>
            <person name="Xu X."/>
            <person name="Jackson S.A."/>
        </authorList>
    </citation>
    <scope>NUCLEOTIDE SEQUENCE [LARGE SCALE GENOMIC DNA]</scope>
    <source>
        <strain evidence="3">cv. Asha</strain>
    </source>
</reference>
<evidence type="ECO:0000313" key="2">
    <source>
        <dbReference type="EMBL" id="KYP65474.1"/>
    </source>
</evidence>
<evidence type="ECO:0000259" key="1">
    <source>
        <dbReference type="Pfam" id="PF07727"/>
    </source>
</evidence>
<dbReference type="AlphaFoldDB" id="A0A151TEK8"/>
<name>A0A151TEK8_CAJCA</name>
<dbReference type="InterPro" id="IPR013103">
    <property type="entry name" value="RVT_2"/>
</dbReference>
<proteinExistence type="predicted"/>
<protein>
    <submittedName>
        <fullName evidence="2">Copia protein</fullName>
    </submittedName>
</protein>
<evidence type="ECO:0000313" key="3">
    <source>
        <dbReference type="Proteomes" id="UP000075243"/>
    </source>
</evidence>
<dbReference type="Gramene" id="C.cajan_11381.t">
    <property type="protein sequence ID" value="C.cajan_11381.t.cds1"/>
    <property type="gene ID" value="C.cajan_11381"/>
</dbReference>
<organism evidence="2 3">
    <name type="scientific">Cajanus cajan</name>
    <name type="common">Pigeon pea</name>
    <name type="synonym">Cajanus indicus</name>
    <dbReference type="NCBI Taxonomy" id="3821"/>
    <lineage>
        <taxon>Eukaryota</taxon>
        <taxon>Viridiplantae</taxon>
        <taxon>Streptophyta</taxon>
        <taxon>Embryophyta</taxon>
        <taxon>Tracheophyta</taxon>
        <taxon>Spermatophyta</taxon>
        <taxon>Magnoliopsida</taxon>
        <taxon>eudicotyledons</taxon>
        <taxon>Gunneridae</taxon>
        <taxon>Pentapetalae</taxon>
        <taxon>rosids</taxon>
        <taxon>fabids</taxon>
        <taxon>Fabales</taxon>
        <taxon>Fabaceae</taxon>
        <taxon>Papilionoideae</taxon>
        <taxon>50 kb inversion clade</taxon>
        <taxon>NPAAA clade</taxon>
        <taxon>indigoferoid/millettioid clade</taxon>
        <taxon>Phaseoleae</taxon>
        <taxon>Cajanus</taxon>
    </lineage>
</organism>
<dbReference type="EMBL" id="CM003608">
    <property type="protein sequence ID" value="KYP65474.1"/>
    <property type="molecule type" value="Genomic_DNA"/>
</dbReference>
<keyword evidence="3" id="KW-1185">Reference proteome</keyword>
<dbReference type="Proteomes" id="UP000075243">
    <property type="component" value="Chromosome 6"/>
</dbReference>
<feature type="domain" description="Reverse transcriptase Ty1/copia-type" evidence="1">
    <location>
        <begin position="1"/>
        <end position="94"/>
    </location>
</feature>
<dbReference type="Pfam" id="PF07727">
    <property type="entry name" value="RVT_2"/>
    <property type="match status" value="1"/>
</dbReference>
<sequence length="94" mass="10989">MKIPQGLYRYESSQCCKLKKSFYGLKQASRKWYEKLSNLLLSSGYSQSHVDHNLFIKHEKGEFTGLLIYVDDIVLTSNSPTEIRKLKHMLQSNF</sequence>